<organism evidence="2 3">
    <name type="scientific">Vibrio parahaemolyticus</name>
    <dbReference type="NCBI Taxonomy" id="670"/>
    <lineage>
        <taxon>Bacteria</taxon>
        <taxon>Pseudomonadati</taxon>
        <taxon>Pseudomonadota</taxon>
        <taxon>Gammaproteobacteria</taxon>
        <taxon>Vibrionales</taxon>
        <taxon>Vibrionaceae</taxon>
        <taxon>Vibrio</taxon>
    </lineage>
</organism>
<evidence type="ECO:0000259" key="1">
    <source>
        <dbReference type="Pfam" id="PF04230"/>
    </source>
</evidence>
<name>A0AA46L2Y2_VIBPH</name>
<sequence>MKTNYKQETIMKKVLLVNRGTCNNLGDQAINVAFEKFLNNEIGCDVVCEDYTSKSQNVNTINADQEVSPLKGFLKKILPLNLIWFVRNYNRIKKCIDRNLPDLIVVGGGQLLLHGRFSVAAFTWVYLAKKLNKKIVFSNVGYGGSCSWLEGKLISWAVKHADGINFRDNSSSKRIDELYNVKSVVSGDIVFTEKALTFCPEKQVLIALGITARSVYNMYNPPVEENEYYTIWLGLLEKNNVNINDIVLTYTTQEDSVECSRFKAYIKERYNVKVSILDNSTLEDYKRNLESVRLVISGRMHGLIIAINSGCETITFPISNKLKTFDDILKCNNLENYRQHTSQETKRFIENYMQ</sequence>
<proteinExistence type="predicted"/>
<dbReference type="AlphaFoldDB" id="A0AA46L2Y2"/>
<gene>
    <name evidence="2" type="ORF">FVP01_18805</name>
</gene>
<evidence type="ECO:0000313" key="2">
    <source>
        <dbReference type="EMBL" id="TXN15032.1"/>
    </source>
</evidence>
<protein>
    <submittedName>
        <fullName evidence="2">Polysaccharide pyruvyl transferase family protein</fullName>
    </submittedName>
</protein>
<dbReference type="PANTHER" id="PTHR36836">
    <property type="entry name" value="COLANIC ACID BIOSYNTHESIS PROTEIN WCAK"/>
    <property type="match status" value="1"/>
</dbReference>
<reference evidence="2 3" key="1">
    <citation type="submission" date="2019-08" db="EMBL/GenBank/DDBJ databases">
        <title>Emerging of two pre-pandemic pathogenic O4:KUT lineages of Vibrio parahaemolyticus in coastal eastern China.</title>
        <authorList>
            <person name="Yu H."/>
        </authorList>
    </citation>
    <scope>NUCLEOTIDE SEQUENCE [LARGE SCALE GENOMIC DNA]</scope>
    <source>
        <strain evidence="2 3">HZ17-383</strain>
    </source>
</reference>
<comment type="caution">
    <text evidence="2">The sequence shown here is derived from an EMBL/GenBank/DDBJ whole genome shotgun (WGS) entry which is preliminary data.</text>
</comment>
<feature type="domain" description="Polysaccharide pyruvyl transferase" evidence="1">
    <location>
        <begin position="24"/>
        <end position="319"/>
    </location>
</feature>
<keyword evidence="2" id="KW-0808">Transferase</keyword>
<dbReference type="PANTHER" id="PTHR36836:SF1">
    <property type="entry name" value="COLANIC ACID BIOSYNTHESIS PROTEIN WCAK"/>
    <property type="match status" value="1"/>
</dbReference>
<dbReference type="Pfam" id="PF04230">
    <property type="entry name" value="PS_pyruv_trans"/>
    <property type="match status" value="1"/>
</dbReference>
<evidence type="ECO:0000313" key="3">
    <source>
        <dbReference type="Proteomes" id="UP000321504"/>
    </source>
</evidence>
<dbReference type="EMBL" id="VRMQ01000004">
    <property type="protein sequence ID" value="TXN15032.1"/>
    <property type="molecule type" value="Genomic_DNA"/>
</dbReference>
<dbReference type="GO" id="GO:0016740">
    <property type="term" value="F:transferase activity"/>
    <property type="evidence" value="ECO:0007669"/>
    <property type="project" value="UniProtKB-KW"/>
</dbReference>
<dbReference type="InterPro" id="IPR007345">
    <property type="entry name" value="Polysacch_pyruvyl_Trfase"/>
</dbReference>
<dbReference type="Proteomes" id="UP000321504">
    <property type="component" value="Unassembled WGS sequence"/>
</dbReference>
<accession>A0AA46L2Y2</accession>